<keyword evidence="2" id="KW-1185">Reference proteome</keyword>
<organism evidence="1 2">
    <name type="scientific">Streptosporangium jomthongense</name>
    <dbReference type="NCBI Taxonomy" id="1193683"/>
    <lineage>
        <taxon>Bacteria</taxon>
        <taxon>Bacillati</taxon>
        <taxon>Actinomycetota</taxon>
        <taxon>Actinomycetes</taxon>
        <taxon>Streptosporangiales</taxon>
        <taxon>Streptosporangiaceae</taxon>
        <taxon>Streptosporangium</taxon>
    </lineage>
</organism>
<name>A0ABV8F3Z1_9ACTN</name>
<gene>
    <name evidence="1" type="ORF">ACFOYY_21060</name>
</gene>
<accession>A0ABV8F3Z1</accession>
<dbReference type="EMBL" id="JBHSBC010000021">
    <property type="protein sequence ID" value="MFC3982646.1"/>
    <property type="molecule type" value="Genomic_DNA"/>
</dbReference>
<evidence type="ECO:0000313" key="2">
    <source>
        <dbReference type="Proteomes" id="UP001595698"/>
    </source>
</evidence>
<sequence>MSMRLTLVRIDPEVLRAVRARPDLAGEILSGHSREEDVFTDDYLALGDIAEGRAEAEHGDARWGRHYPWLAAATGADGEHDLPGHTFGYGPPFALDPERVAEVARGLAGEGWGFAAAGQDGFAGLGPFYTAAAREGGAVVGGVS</sequence>
<dbReference type="Proteomes" id="UP001595698">
    <property type="component" value="Unassembled WGS sequence"/>
</dbReference>
<reference evidence="2" key="1">
    <citation type="journal article" date="2019" name="Int. J. Syst. Evol. Microbiol.">
        <title>The Global Catalogue of Microorganisms (GCM) 10K type strain sequencing project: providing services to taxonomists for standard genome sequencing and annotation.</title>
        <authorList>
            <consortium name="The Broad Institute Genomics Platform"/>
            <consortium name="The Broad Institute Genome Sequencing Center for Infectious Disease"/>
            <person name="Wu L."/>
            <person name="Ma J."/>
        </authorList>
    </citation>
    <scope>NUCLEOTIDE SEQUENCE [LARGE SCALE GENOMIC DNA]</scope>
    <source>
        <strain evidence="2">TBRC 7912</strain>
    </source>
</reference>
<protein>
    <submittedName>
        <fullName evidence="1">Uncharacterized protein</fullName>
    </submittedName>
</protein>
<proteinExistence type="predicted"/>
<comment type="caution">
    <text evidence="1">The sequence shown here is derived from an EMBL/GenBank/DDBJ whole genome shotgun (WGS) entry which is preliminary data.</text>
</comment>
<dbReference type="RefSeq" id="WP_386191054.1">
    <property type="nucleotide sequence ID" value="NZ_JBHSBC010000021.1"/>
</dbReference>
<evidence type="ECO:0000313" key="1">
    <source>
        <dbReference type="EMBL" id="MFC3982646.1"/>
    </source>
</evidence>